<evidence type="ECO:0000256" key="2">
    <source>
        <dbReference type="ARBA" id="ARBA00023157"/>
    </source>
</evidence>
<dbReference type="SMART" id="SM00664">
    <property type="entry name" value="DoH"/>
    <property type="match status" value="1"/>
</dbReference>
<sequence length="685" mass="78531">MEKQFLFLALFLLKICVRISDGFLSENQYEWTHHIKLPSGIEVRWIHTDPEYITFQMRGPERGYISIGFSPNGGMSGADMFVGWVDSKGQGHLLDMHGTHNGQPILDSSQDLELLGAKEDDTGTSIIFRRKWDTCDEPQDFHIRDDTVRLIWATSPNDPVETLHGYTPSYHGHDFLSRGVRSAFMKVLPQHRPFPDKEDVYPSNVFHVDLGVSEVVVPKVEMYYHCRIVKLPKLQSKHHIIGYRPIIAPESVPHLHHISLYKCHIPQILKLSEEDVFEKYVDQHGGDCYTEASPPEWTKYCFEFRMATGVGDEGHMLPDHLGDLIGGDTDVPSYFRVEAHYENPEGKDLIDSSALRVFYTSTLRKYEIAYLWAGHRRTPFLTIPPHQESYTSYSFCGAECTQKGLPKEGIKIISLLLHAHLTGKGITLRHIRNGKELPPIAQDNHVDFNYQHYRTLKEERTVLPGDELISECTYHTETNDTFIYGGLSTRREMCELFIIFYPKTTLIDCRSQPEFYDYFQAIGVENVTGGMLNQLQLPFNSNLLPKEMQDDSFPDDSMAIENGRANDITHDLFRDVKITKPKNLEGMDAHKYMMSLNWDDKEFVKSVEQKRKSGGHYMHCNAPGGKKIRTSRDVYQFPVYEVYEAPKKACLSRSSASDATMKLSSSFMLFATVSFLVATVKIYYE</sequence>
<evidence type="ECO:0000259" key="5">
    <source>
        <dbReference type="PROSITE" id="PS50836"/>
    </source>
</evidence>
<evidence type="ECO:0000313" key="7">
    <source>
        <dbReference type="Proteomes" id="UP001642540"/>
    </source>
</evidence>
<organism evidence="6 7">
    <name type="scientific">Orchesella dallaii</name>
    <dbReference type="NCBI Taxonomy" id="48710"/>
    <lineage>
        <taxon>Eukaryota</taxon>
        <taxon>Metazoa</taxon>
        <taxon>Ecdysozoa</taxon>
        <taxon>Arthropoda</taxon>
        <taxon>Hexapoda</taxon>
        <taxon>Collembola</taxon>
        <taxon>Entomobryomorpha</taxon>
        <taxon>Entomobryoidea</taxon>
        <taxon>Orchesellidae</taxon>
        <taxon>Orchesellinae</taxon>
        <taxon>Orchesella</taxon>
    </lineage>
</organism>
<comment type="caution">
    <text evidence="6">The sequence shown here is derived from an EMBL/GenBank/DDBJ whole genome shotgun (WGS) entry which is preliminary data.</text>
</comment>
<evidence type="ECO:0000256" key="4">
    <source>
        <dbReference type="SAM" id="SignalP"/>
    </source>
</evidence>
<accession>A0ABP1Q7L1</accession>
<reference evidence="6 7" key="1">
    <citation type="submission" date="2024-08" db="EMBL/GenBank/DDBJ databases">
        <authorList>
            <person name="Cucini C."/>
            <person name="Frati F."/>
        </authorList>
    </citation>
    <scope>NUCLEOTIDE SEQUENCE [LARGE SCALE GENOMIC DNA]</scope>
</reference>
<dbReference type="Gene3D" id="2.60.40.1210">
    <property type="entry name" value="Cellobiose dehydrogenase, cytochrome domain"/>
    <property type="match status" value="1"/>
</dbReference>
<evidence type="ECO:0000256" key="1">
    <source>
        <dbReference type="ARBA" id="ARBA00010676"/>
    </source>
</evidence>
<dbReference type="InterPro" id="IPR014784">
    <property type="entry name" value="Cu2_ascorb_mOase-like_C"/>
</dbReference>
<comment type="similarity">
    <text evidence="1">Belongs to the copper type II ascorbate-dependent monooxygenase family.</text>
</comment>
<dbReference type="InterPro" id="IPR036939">
    <property type="entry name" value="Cu2_ascorb_mOase_N_sf"/>
</dbReference>
<keyword evidence="4" id="KW-0732">Signal</keyword>
<dbReference type="SUPFAM" id="SSF49742">
    <property type="entry name" value="PHM/PNGase F"/>
    <property type="match status" value="2"/>
</dbReference>
<feature type="domain" description="DOMON" evidence="5">
    <location>
        <begin position="39"/>
        <end position="155"/>
    </location>
</feature>
<evidence type="ECO:0000256" key="3">
    <source>
        <dbReference type="ARBA" id="ARBA00023180"/>
    </source>
</evidence>
<dbReference type="InterPro" id="IPR008977">
    <property type="entry name" value="PHM/PNGase_F_dom_sf"/>
</dbReference>
<keyword evidence="2" id="KW-1015">Disulfide bond</keyword>
<dbReference type="InterPro" id="IPR005018">
    <property type="entry name" value="DOMON_domain"/>
</dbReference>
<protein>
    <recommendedName>
        <fullName evidence="5">DOMON domain-containing protein</fullName>
    </recommendedName>
</protein>
<dbReference type="PROSITE" id="PS50836">
    <property type="entry name" value="DOMON"/>
    <property type="match status" value="1"/>
</dbReference>
<proteinExistence type="inferred from homology"/>
<name>A0ABP1Q7L1_9HEXA</name>
<keyword evidence="3" id="KW-0325">Glycoprotein</keyword>
<dbReference type="Gene3D" id="2.60.120.230">
    <property type="match status" value="1"/>
</dbReference>
<dbReference type="SUPFAM" id="SSF49344">
    <property type="entry name" value="CBD9-like"/>
    <property type="match status" value="1"/>
</dbReference>
<dbReference type="InterPro" id="IPR024548">
    <property type="entry name" value="Cu2_monoox_C"/>
</dbReference>
<dbReference type="Proteomes" id="UP001642540">
    <property type="component" value="Unassembled WGS sequence"/>
</dbReference>
<dbReference type="CDD" id="cd09631">
    <property type="entry name" value="DOMON_DOH"/>
    <property type="match status" value="1"/>
</dbReference>
<dbReference type="Pfam" id="PF03712">
    <property type="entry name" value="Cu2_monoox_C"/>
    <property type="match status" value="1"/>
</dbReference>
<feature type="chain" id="PRO_5045319081" description="DOMON domain-containing protein" evidence="4">
    <location>
        <begin position="23"/>
        <end position="685"/>
    </location>
</feature>
<evidence type="ECO:0000313" key="6">
    <source>
        <dbReference type="EMBL" id="CAL8092372.1"/>
    </source>
</evidence>
<dbReference type="Pfam" id="PF03351">
    <property type="entry name" value="DOMON"/>
    <property type="match status" value="1"/>
</dbReference>
<dbReference type="InterPro" id="IPR000323">
    <property type="entry name" value="Cu2_ascorb_mOase_N"/>
</dbReference>
<dbReference type="PANTHER" id="PTHR10157:SF23">
    <property type="entry name" value="MOXD1 HOMOLOG 1"/>
    <property type="match status" value="1"/>
</dbReference>
<keyword evidence="7" id="KW-1185">Reference proteome</keyword>
<feature type="signal peptide" evidence="4">
    <location>
        <begin position="1"/>
        <end position="22"/>
    </location>
</feature>
<dbReference type="EMBL" id="CAXLJM020000025">
    <property type="protein sequence ID" value="CAL8092372.1"/>
    <property type="molecule type" value="Genomic_DNA"/>
</dbReference>
<gene>
    <name evidence="6" type="ORF">ODALV1_LOCUS8195</name>
</gene>
<dbReference type="Pfam" id="PF01082">
    <property type="entry name" value="Cu2_monooxygen"/>
    <property type="match status" value="1"/>
</dbReference>
<dbReference type="Gene3D" id="2.60.120.310">
    <property type="entry name" value="Copper type II, ascorbate-dependent monooxygenase, N-terminal domain"/>
    <property type="match status" value="1"/>
</dbReference>
<dbReference type="PANTHER" id="PTHR10157">
    <property type="entry name" value="DOPAMINE BETA HYDROXYLASE RELATED"/>
    <property type="match status" value="1"/>
</dbReference>
<dbReference type="InterPro" id="IPR000945">
    <property type="entry name" value="DBH-like"/>
</dbReference>
<dbReference type="InterPro" id="IPR045266">
    <property type="entry name" value="DOH_DOMON"/>
</dbReference>